<dbReference type="EMBL" id="AODQ01000166">
    <property type="protein sequence ID" value="EMR00931.1"/>
    <property type="molecule type" value="Genomic_DNA"/>
</dbReference>
<dbReference type="Gene3D" id="3.30.420.10">
    <property type="entry name" value="Ribonuclease H-like superfamily/Ribonuclease H"/>
    <property type="match status" value="1"/>
</dbReference>
<dbReference type="GO" id="GO:0003676">
    <property type="term" value="F:nucleic acid binding"/>
    <property type="evidence" value="ECO:0007669"/>
    <property type="project" value="InterPro"/>
</dbReference>
<dbReference type="GO" id="GO:0008408">
    <property type="term" value="F:3'-5' exonuclease activity"/>
    <property type="evidence" value="ECO:0007669"/>
    <property type="project" value="TreeGrafter"/>
</dbReference>
<dbReference type="PANTHER" id="PTHR30231">
    <property type="entry name" value="DNA POLYMERASE III SUBUNIT EPSILON"/>
    <property type="match status" value="1"/>
</dbReference>
<dbReference type="eggNOG" id="COG0847">
    <property type="taxonomic scope" value="Bacteria"/>
</dbReference>
<dbReference type="Proteomes" id="UP000011910">
    <property type="component" value="Unassembled WGS sequence"/>
</dbReference>
<dbReference type="PATRIC" id="fig|1279009.4.peg.3991"/>
<proteinExistence type="predicted"/>
<dbReference type="InterPro" id="IPR013520">
    <property type="entry name" value="Ribonucl_H"/>
</dbReference>
<keyword evidence="3" id="KW-1185">Reference proteome</keyword>
<dbReference type="SUPFAM" id="SSF53098">
    <property type="entry name" value="Ribonuclease H-like"/>
    <property type="match status" value="1"/>
</dbReference>
<dbReference type="InterPro" id="IPR036397">
    <property type="entry name" value="RNaseH_sf"/>
</dbReference>
<accession>M7N142</accession>
<dbReference type="CDD" id="cd06127">
    <property type="entry name" value="DEDDh"/>
    <property type="match status" value="1"/>
</dbReference>
<dbReference type="RefSeq" id="WP_009197323.1">
    <property type="nucleotide sequence ID" value="NZ_AODQ01000166.1"/>
</dbReference>
<dbReference type="STRING" id="1279009.ADICEAN_03946"/>
<reference evidence="2 3" key="1">
    <citation type="journal article" date="2013" name="Genome Announc.">
        <title>Draft Genome Sequence of Cesiribacter andamanensis Strain AMV16T, Isolated from a Soil Sample from a Mud Volcano in the Andaman Islands, India.</title>
        <authorList>
            <person name="Shivaji S."/>
            <person name="Ara S."/>
            <person name="Begum Z."/>
            <person name="Srinivas T.N."/>
            <person name="Singh A."/>
            <person name="Kumar Pinnaka A."/>
        </authorList>
    </citation>
    <scope>NUCLEOTIDE SEQUENCE [LARGE SCALE GENOMIC DNA]</scope>
    <source>
        <strain evidence="2 3">AMV16</strain>
    </source>
</reference>
<dbReference type="AlphaFoldDB" id="M7N142"/>
<dbReference type="InterPro" id="IPR012337">
    <property type="entry name" value="RNaseH-like_sf"/>
</dbReference>
<dbReference type="OrthoDB" id="9791657at2"/>
<protein>
    <recommendedName>
        <fullName evidence="1">Exonuclease domain-containing protein</fullName>
    </recommendedName>
</protein>
<sequence>MKLHLRNPLAIFDVEATGANVCRDRIVELFILKIHPDGRKEEHNYRINPGMPIPPEVSMVHGIYDQDLKDCPTFNDLAPTIKRVLQDCDLAGFNHIKFDIPMLVEEFLRAGLEFDVRSRKLVDAQIIFHLMEKRTLSAAYKFYCGQELENAHSAQADTMATYEVLKAQLEKYDGQEVEDSNGNKIGVVKTSVDSLHKLFNSKMVDLAGRFVYNQEGVEVMNFGKHRFRPVLDVLKEEPGFYDWMMRGEFPQDTKRKLTEIKLSALRR</sequence>
<evidence type="ECO:0000259" key="1">
    <source>
        <dbReference type="SMART" id="SM00479"/>
    </source>
</evidence>
<dbReference type="PANTHER" id="PTHR30231:SF41">
    <property type="entry name" value="DNA POLYMERASE III SUBUNIT EPSILON"/>
    <property type="match status" value="1"/>
</dbReference>
<name>M7N142_9BACT</name>
<dbReference type="SMART" id="SM00479">
    <property type="entry name" value="EXOIII"/>
    <property type="match status" value="1"/>
</dbReference>
<dbReference type="Pfam" id="PF00929">
    <property type="entry name" value="RNase_T"/>
    <property type="match status" value="1"/>
</dbReference>
<dbReference type="GO" id="GO:0045004">
    <property type="term" value="P:DNA replication proofreading"/>
    <property type="evidence" value="ECO:0007669"/>
    <property type="project" value="TreeGrafter"/>
</dbReference>
<dbReference type="GO" id="GO:0005829">
    <property type="term" value="C:cytosol"/>
    <property type="evidence" value="ECO:0007669"/>
    <property type="project" value="TreeGrafter"/>
</dbReference>
<organism evidence="2 3">
    <name type="scientific">Cesiribacter andamanensis AMV16</name>
    <dbReference type="NCBI Taxonomy" id="1279009"/>
    <lineage>
        <taxon>Bacteria</taxon>
        <taxon>Pseudomonadati</taxon>
        <taxon>Bacteroidota</taxon>
        <taxon>Cytophagia</taxon>
        <taxon>Cytophagales</taxon>
        <taxon>Cesiribacteraceae</taxon>
        <taxon>Cesiribacter</taxon>
    </lineage>
</organism>
<evidence type="ECO:0000313" key="3">
    <source>
        <dbReference type="Proteomes" id="UP000011910"/>
    </source>
</evidence>
<evidence type="ECO:0000313" key="2">
    <source>
        <dbReference type="EMBL" id="EMR00931.1"/>
    </source>
</evidence>
<gene>
    <name evidence="2" type="ORF">ADICEAN_03946</name>
</gene>
<feature type="domain" description="Exonuclease" evidence="1">
    <location>
        <begin position="8"/>
        <end position="174"/>
    </location>
</feature>
<comment type="caution">
    <text evidence="2">The sequence shown here is derived from an EMBL/GenBank/DDBJ whole genome shotgun (WGS) entry which is preliminary data.</text>
</comment>